<dbReference type="AlphaFoldDB" id="A0AA38RWZ6"/>
<feature type="compositionally biased region" description="Basic residues" evidence="1">
    <location>
        <begin position="454"/>
        <end position="472"/>
    </location>
</feature>
<feature type="region of interest" description="Disordered" evidence="1">
    <location>
        <begin position="1"/>
        <end position="89"/>
    </location>
</feature>
<proteinExistence type="predicted"/>
<sequence length="742" mass="84542">MEAHGVIQLNKPNNLPRPGGGGPPGGRNIPPPPPMHHGGPGQGVARPVIVNANPAQRPQNGQNQQMRQNRVMHQAQQQQIPSLAQERQAQAMAMTMLPPQPPRSLVPRPLLDGPMVQISDIRREPGRLTEAEARDELSDFVIFRFERADQATDCDSEGERVRPTWANVVRTEVRGISKKEAARQIRALHDIHKSLGEKKASLTDAQQRQLEKVLEELEMREVDHRYHYVLVQIDRKLREKKLRDKSRVRVEIRRGDRRHGEKVRRYSENRGRRENIEVVDFFGRRRSMVREPKKKVQETVSITAYYKRCPKPDVDAVAMVVQREAQNARLLEPPHPQHTFAPQQMQQNHHHHQQPNGNMAPGMGMGMGPQQGNKPMMMGGNPNIKMGNMAPNHNKMNGNKPPVQVVSNKQNGNNARRQKSPHRSPTSSRESMYSDSDSNSESDSIVTPNSSRSSHSHHKRRLSSPTKLRRGSSSRYIEEPAHFGIPPRTMTPHKQRRHDEHRITDEMFPAATTLRRSLPPLAAPPLPPPNPPRLSVDLDEIQANAYAAGRADERVELRERAEALRPLPRVVQHPAARQAFLLEDEAALPLPPSPPPMGGRAVPLRPRVLQPRHSVRLVRPGDVALDEDVIDSLERFRLEDEGLRGGRYRDEREARYVDDYYDDVILRSERRRIDEARLRDEEMIAIERERDRAERARGFLRRADSEGEVFYEREGVDPLNPFAPRPGMARRATVGFAGREFI</sequence>
<evidence type="ECO:0000313" key="2">
    <source>
        <dbReference type="EMBL" id="KAJ9142531.1"/>
    </source>
</evidence>
<gene>
    <name evidence="2" type="ORF">NKR19_g7212</name>
</gene>
<name>A0AA38RWZ6_9PEZI</name>
<protein>
    <submittedName>
        <fullName evidence="2">Uncharacterized protein</fullName>
    </submittedName>
</protein>
<feature type="region of interest" description="Disordered" evidence="1">
    <location>
        <begin position="333"/>
        <end position="493"/>
    </location>
</feature>
<evidence type="ECO:0000256" key="1">
    <source>
        <dbReference type="SAM" id="MobiDB-lite"/>
    </source>
</evidence>
<evidence type="ECO:0000313" key="3">
    <source>
        <dbReference type="Proteomes" id="UP001174691"/>
    </source>
</evidence>
<reference evidence="2" key="1">
    <citation type="submission" date="2022-07" db="EMBL/GenBank/DDBJ databases">
        <title>Fungi with potential for degradation of polypropylene.</title>
        <authorList>
            <person name="Gostincar C."/>
        </authorList>
    </citation>
    <scope>NUCLEOTIDE SEQUENCE</scope>
    <source>
        <strain evidence="2">EXF-13287</strain>
    </source>
</reference>
<dbReference type="EMBL" id="JANBVN010000122">
    <property type="protein sequence ID" value="KAJ9142531.1"/>
    <property type="molecule type" value="Genomic_DNA"/>
</dbReference>
<feature type="compositionally biased region" description="Polar residues" evidence="1">
    <location>
        <begin position="405"/>
        <end position="415"/>
    </location>
</feature>
<accession>A0AA38RWZ6</accession>
<keyword evidence="3" id="KW-1185">Reference proteome</keyword>
<feature type="compositionally biased region" description="Low complexity" evidence="1">
    <location>
        <begin position="370"/>
        <end position="383"/>
    </location>
</feature>
<feature type="compositionally biased region" description="Low complexity" evidence="1">
    <location>
        <begin position="427"/>
        <end position="444"/>
    </location>
</feature>
<organism evidence="2 3">
    <name type="scientific">Coniochaeta hoffmannii</name>
    <dbReference type="NCBI Taxonomy" id="91930"/>
    <lineage>
        <taxon>Eukaryota</taxon>
        <taxon>Fungi</taxon>
        <taxon>Dikarya</taxon>
        <taxon>Ascomycota</taxon>
        <taxon>Pezizomycotina</taxon>
        <taxon>Sordariomycetes</taxon>
        <taxon>Sordariomycetidae</taxon>
        <taxon>Coniochaetales</taxon>
        <taxon>Coniochaetaceae</taxon>
        <taxon>Coniochaeta</taxon>
    </lineage>
</organism>
<comment type="caution">
    <text evidence="2">The sequence shown here is derived from an EMBL/GenBank/DDBJ whole genome shotgun (WGS) entry which is preliminary data.</text>
</comment>
<feature type="compositionally biased region" description="Low complexity" evidence="1">
    <location>
        <begin position="51"/>
        <end position="79"/>
    </location>
</feature>
<dbReference type="Proteomes" id="UP001174691">
    <property type="component" value="Unassembled WGS sequence"/>
</dbReference>